<reference evidence="2 3" key="1">
    <citation type="journal article" date="2021" name="Elife">
        <title>Chloroplast acquisition without the gene transfer in kleptoplastic sea slugs, Plakobranchus ocellatus.</title>
        <authorList>
            <person name="Maeda T."/>
            <person name="Takahashi S."/>
            <person name="Yoshida T."/>
            <person name="Shimamura S."/>
            <person name="Takaki Y."/>
            <person name="Nagai Y."/>
            <person name="Toyoda A."/>
            <person name="Suzuki Y."/>
            <person name="Arimoto A."/>
            <person name="Ishii H."/>
            <person name="Satoh N."/>
            <person name="Nishiyama T."/>
            <person name="Hasebe M."/>
            <person name="Maruyama T."/>
            <person name="Minagawa J."/>
            <person name="Obokata J."/>
            <person name="Shigenobu S."/>
        </authorList>
    </citation>
    <scope>NUCLEOTIDE SEQUENCE [LARGE SCALE GENOMIC DNA]</scope>
</reference>
<dbReference type="PANTHER" id="PTHR11360">
    <property type="entry name" value="MONOCARBOXYLATE TRANSPORTER"/>
    <property type="match status" value="1"/>
</dbReference>
<keyword evidence="3" id="KW-1185">Reference proteome</keyword>
<evidence type="ECO:0000313" key="2">
    <source>
        <dbReference type="EMBL" id="GFN77758.1"/>
    </source>
</evidence>
<dbReference type="AlphaFoldDB" id="A0AAV3Y459"/>
<keyword evidence="1" id="KW-1133">Transmembrane helix</keyword>
<dbReference type="SUPFAM" id="SSF103473">
    <property type="entry name" value="MFS general substrate transporter"/>
    <property type="match status" value="1"/>
</dbReference>
<sequence>MPAVDGALSAPDGGYGWVIVFSSFFIHFMCNGLSLAMGVLCVPWYQEFNSTKTETSWIVSVMVAVMLAMGPFASSLANRIGYRAMAMVGACFLTVGCLLSCIADSILTLMLTLGVIGVVRWMGRSHVANMLKECITYNNNNKISSSEDNNTNNINTTAINKNTSHLHHHHNLHNHH</sequence>
<name>A0AAV3Y459_9GAST</name>
<dbReference type="GO" id="GO:0008028">
    <property type="term" value="F:monocarboxylic acid transmembrane transporter activity"/>
    <property type="evidence" value="ECO:0007669"/>
    <property type="project" value="TreeGrafter"/>
</dbReference>
<protein>
    <submittedName>
        <fullName evidence="2">Monocarboxylate transporter</fullName>
    </submittedName>
</protein>
<keyword evidence="1" id="KW-0812">Transmembrane</keyword>
<dbReference type="InterPro" id="IPR036259">
    <property type="entry name" value="MFS_trans_sf"/>
</dbReference>
<dbReference type="Pfam" id="PF07690">
    <property type="entry name" value="MFS_1"/>
    <property type="match status" value="1"/>
</dbReference>
<dbReference type="PANTHER" id="PTHR11360:SF284">
    <property type="entry name" value="EG:103B4.3 PROTEIN-RELATED"/>
    <property type="match status" value="1"/>
</dbReference>
<feature type="transmembrane region" description="Helical" evidence="1">
    <location>
        <begin position="15"/>
        <end position="45"/>
    </location>
</feature>
<dbReference type="EMBL" id="BLXT01000501">
    <property type="protein sequence ID" value="GFN77758.1"/>
    <property type="molecule type" value="Genomic_DNA"/>
</dbReference>
<accession>A0AAV3Y459</accession>
<dbReference type="InterPro" id="IPR050327">
    <property type="entry name" value="Proton-linked_MCT"/>
</dbReference>
<proteinExistence type="predicted"/>
<feature type="transmembrane region" description="Helical" evidence="1">
    <location>
        <begin position="57"/>
        <end position="74"/>
    </location>
</feature>
<organism evidence="2 3">
    <name type="scientific">Plakobranchus ocellatus</name>
    <dbReference type="NCBI Taxonomy" id="259542"/>
    <lineage>
        <taxon>Eukaryota</taxon>
        <taxon>Metazoa</taxon>
        <taxon>Spiralia</taxon>
        <taxon>Lophotrochozoa</taxon>
        <taxon>Mollusca</taxon>
        <taxon>Gastropoda</taxon>
        <taxon>Heterobranchia</taxon>
        <taxon>Euthyneura</taxon>
        <taxon>Panpulmonata</taxon>
        <taxon>Sacoglossa</taxon>
        <taxon>Placobranchoidea</taxon>
        <taxon>Plakobranchidae</taxon>
        <taxon>Plakobranchus</taxon>
    </lineage>
</organism>
<evidence type="ECO:0000256" key="1">
    <source>
        <dbReference type="SAM" id="Phobius"/>
    </source>
</evidence>
<dbReference type="Gene3D" id="1.20.1250.20">
    <property type="entry name" value="MFS general substrate transporter like domains"/>
    <property type="match status" value="1"/>
</dbReference>
<gene>
    <name evidence="2" type="ORF">PoB_000426400</name>
</gene>
<dbReference type="InterPro" id="IPR011701">
    <property type="entry name" value="MFS"/>
</dbReference>
<comment type="caution">
    <text evidence="2">The sequence shown here is derived from an EMBL/GenBank/DDBJ whole genome shotgun (WGS) entry which is preliminary data.</text>
</comment>
<dbReference type="Proteomes" id="UP000735302">
    <property type="component" value="Unassembled WGS sequence"/>
</dbReference>
<evidence type="ECO:0000313" key="3">
    <source>
        <dbReference type="Proteomes" id="UP000735302"/>
    </source>
</evidence>
<keyword evidence="1" id="KW-0472">Membrane</keyword>